<keyword evidence="11" id="KW-0007">Acetylation</keyword>
<evidence type="ECO:0000256" key="16">
    <source>
        <dbReference type="ARBA" id="ARBA00023315"/>
    </source>
</evidence>
<gene>
    <name evidence="38" type="primary">ORF175884</name>
</gene>
<evidence type="ECO:0000256" key="8">
    <source>
        <dbReference type="ARBA" id="ARBA00022792"/>
    </source>
</evidence>
<keyword evidence="7 36" id="KW-0808">Transferase</keyword>
<dbReference type="GO" id="GO:0005777">
    <property type="term" value="C:peroxisome"/>
    <property type="evidence" value="ECO:0007669"/>
    <property type="project" value="UniProtKB-SubCell"/>
</dbReference>
<comment type="catalytic activity">
    <reaction evidence="18">
        <text>2-methylbutanoyl-CoA + (R)-carnitine = O-2-methylbutanoyl-(R)-carnitine + CoA</text>
        <dbReference type="Rhea" id="RHEA:44992"/>
        <dbReference type="ChEBI" id="CHEBI:16347"/>
        <dbReference type="ChEBI" id="CHEBI:57287"/>
        <dbReference type="ChEBI" id="CHEBI:57336"/>
        <dbReference type="ChEBI" id="CHEBI:84840"/>
    </reaction>
    <physiologicalReaction direction="left-to-right" evidence="18">
        <dbReference type="Rhea" id="RHEA:44993"/>
    </physiologicalReaction>
</comment>
<evidence type="ECO:0000256" key="26">
    <source>
        <dbReference type="ARBA" id="ARBA00051962"/>
    </source>
</evidence>
<evidence type="ECO:0000256" key="2">
    <source>
        <dbReference type="ARBA" id="ARBA00004275"/>
    </source>
</evidence>
<evidence type="ECO:0000256" key="21">
    <source>
        <dbReference type="ARBA" id="ARBA00051087"/>
    </source>
</evidence>
<keyword evidence="13" id="KW-0496">Mitochondrion</keyword>
<evidence type="ECO:0000256" key="14">
    <source>
        <dbReference type="ARBA" id="ARBA00023136"/>
    </source>
</evidence>
<dbReference type="InterPro" id="IPR042231">
    <property type="entry name" value="Cho/carn_acyl_trans_2"/>
</dbReference>
<comment type="catalytic activity">
    <reaction evidence="25">
        <text>2-methylpropanoyl-CoA + (R)-carnitine = O-isobutanoyl-(R)-carnitine + CoA</text>
        <dbReference type="Rhea" id="RHEA:44988"/>
        <dbReference type="ChEBI" id="CHEBI:16347"/>
        <dbReference type="ChEBI" id="CHEBI:57287"/>
        <dbReference type="ChEBI" id="CHEBI:57338"/>
        <dbReference type="ChEBI" id="CHEBI:84838"/>
    </reaction>
    <physiologicalReaction direction="left-to-right" evidence="25">
        <dbReference type="Rhea" id="RHEA:44989"/>
    </physiologicalReaction>
</comment>
<evidence type="ECO:0000256" key="30">
    <source>
        <dbReference type="ARBA" id="ARBA00058613"/>
    </source>
</evidence>
<comment type="similarity">
    <text evidence="4 36">Belongs to the carnitine/choline acetyltransferase family.</text>
</comment>
<accession>A0A0B7BD85</accession>
<comment type="catalytic activity">
    <reaction evidence="28">
        <text>acetoacetyl-CoA + (R)-carnitine = O-3-oxobutanoyl-(R)-carnitine + CoA</text>
        <dbReference type="Rhea" id="RHEA:44996"/>
        <dbReference type="ChEBI" id="CHEBI:16347"/>
        <dbReference type="ChEBI" id="CHEBI:57286"/>
        <dbReference type="ChEBI" id="CHEBI:57287"/>
        <dbReference type="ChEBI" id="CHEBI:84841"/>
    </reaction>
    <physiologicalReaction direction="left-to-right" evidence="28">
        <dbReference type="Rhea" id="RHEA:44997"/>
    </physiologicalReaction>
</comment>
<dbReference type="EC" id="2.3.1.137" evidence="31"/>
<reference evidence="38" key="1">
    <citation type="submission" date="2014-12" db="EMBL/GenBank/DDBJ databases">
        <title>Insight into the proteome of Arion vulgaris.</title>
        <authorList>
            <person name="Aradska J."/>
            <person name="Bulat T."/>
            <person name="Smidak R."/>
            <person name="Sarate P."/>
            <person name="Gangsoo J."/>
            <person name="Sialana F."/>
            <person name="Bilban M."/>
            <person name="Lubec G."/>
        </authorList>
    </citation>
    <scope>NUCLEOTIDE SEQUENCE</scope>
    <source>
        <tissue evidence="38">Skin</tissue>
    </source>
</reference>
<dbReference type="InterPro" id="IPR023213">
    <property type="entry name" value="CAT-like_dom_sf"/>
</dbReference>
<comment type="catalytic activity">
    <reaction evidence="20">
        <text>3-hydroxybutanoyl-CoA + (R)-carnitine = O-3-hydroxybutanoyl-(R)-carnitine + CoA</text>
        <dbReference type="Rhea" id="RHEA:45000"/>
        <dbReference type="ChEBI" id="CHEBI:16347"/>
        <dbReference type="ChEBI" id="CHEBI:57287"/>
        <dbReference type="ChEBI" id="CHEBI:78611"/>
        <dbReference type="ChEBI" id="CHEBI:84842"/>
    </reaction>
    <physiologicalReaction direction="left-to-right" evidence="20">
        <dbReference type="Rhea" id="RHEA:45001"/>
    </physiologicalReaction>
</comment>
<evidence type="ECO:0000256" key="25">
    <source>
        <dbReference type="ARBA" id="ARBA00051955"/>
    </source>
</evidence>
<evidence type="ECO:0000256" key="10">
    <source>
        <dbReference type="ARBA" id="ARBA00022832"/>
    </source>
</evidence>
<evidence type="ECO:0000256" key="5">
    <source>
        <dbReference type="ARBA" id="ARBA00011245"/>
    </source>
</evidence>
<dbReference type="GO" id="GO:0005743">
    <property type="term" value="C:mitochondrial inner membrane"/>
    <property type="evidence" value="ECO:0007669"/>
    <property type="project" value="UniProtKB-SubCell"/>
</dbReference>
<dbReference type="EMBL" id="HACG01043411">
    <property type="protein sequence ID" value="CEK90276.1"/>
    <property type="molecule type" value="Transcribed_RNA"/>
</dbReference>
<name>A0A0B7BD85_9EUPU</name>
<evidence type="ECO:0000256" key="19">
    <source>
        <dbReference type="ARBA" id="ARBA00050851"/>
    </source>
</evidence>
<evidence type="ECO:0000256" key="36">
    <source>
        <dbReference type="RuleBase" id="RU003801"/>
    </source>
</evidence>
<dbReference type="GO" id="GO:0008458">
    <property type="term" value="F:carnitine O-octanoyltransferase activity"/>
    <property type="evidence" value="ECO:0007669"/>
    <property type="project" value="UniProtKB-EC"/>
</dbReference>
<evidence type="ECO:0000256" key="29">
    <source>
        <dbReference type="ARBA" id="ARBA00053012"/>
    </source>
</evidence>
<comment type="function">
    <text evidence="30">Catalyzes the reversible transfer of acyl groups from carnitine to coenzyme A (CoA) and regulates the acyl-CoA/CoA ratio. Also plays a crucial role in the transport of fatty acids for beta-oxidation. Responsible for the synthesis of short- and branched-chain acylcarnitines. Active towards some branched-chain amino acid oxidation pathway (BCAAO) intermediates. Trans-2-enoyl-CoAs and 2-methylacyl-CoAs are poor substrates.</text>
</comment>
<evidence type="ECO:0000256" key="4">
    <source>
        <dbReference type="ARBA" id="ARBA00005232"/>
    </source>
</evidence>
<evidence type="ECO:0000256" key="23">
    <source>
        <dbReference type="ARBA" id="ARBA00051534"/>
    </source>
</evidence>
<keyword evidence="16 36" id="KW-0012">Acyltransferase</keyword>
<keyword evidence="12" id="KW-0443">Lipid metabolism</keyword>
<comment type="catalytic activity">
    <reaction evidence="29">
        <text>propanoyl-CoA + (R)-carnitine = O-propanoyl-(R)-carnitine + CoA</text>
        <dbReference type="Rhea" id="RHEA:44976"/>
        <dbReference type="ChEBI" id="CHEBI:16347"/>
        <dbReference type="ChEBI" id="CHEBI:53210"/>
        <dbReference type="ChEBI" id="CHEBI:57287"/>
        <dbReference type="ChEBI" id="CHEBI:57392"/>
    </reaction>
    <physiologicalReaction direction="left-to-right" evidence="29">
        <dbReference type="Rhea" id="RHEA:44977"/>
    </physiologicalReaction>
</comment>
<dbReference type="Pfam" id="PF00755">
    <property type="entry name" value="Carn_acyltransf"/>
    <property type="match status" value="1"/>
</dbReference>
<evidence type="ECO:0000256" key="24">
    <source>
        <dbReference type="ARBA" id="ARBA00051554"/>
    </source>
</evidence>
<evidence type="ECO:0000256" key="17">
    <source>
        <dbReference type="ARBA" id="ARBA00050133"/>
    </source>
</evidence>
<organism evidence="38">
    <name type="scientific">Arion vulgaris</name>
    <dbReference type="NCBI Taxonomy" id="1028688"/>
    <lineage>
        <taxon>Eukaryota</taxon>
        <taxon>Metazoa</taxon>
        <taxon>Spiralia</taxon>
        <taxon>Lophotrochozoa</taxon>
        <taxon>Mollusca</taxon>
        <taxon>Gastropoda</taxon>
        <taxon>Heterobranchia</taxon>
        <taxon>Euthyneura</taxon>
        <taxon>Panpulmonata</taxon>
        <taxon>Eupulmonata</taxon>
        <taxon>Stylommatophora</taxon>
        <taxon>Helicina</taxon>
        <taxon>Arionoidea</taxon>
        <taxon>Arionidae</taxon>
        <taxon>Arion</taxon>
    </lineage>
</organism>
<evidence type="ECO:0000256" key="22">
    <source>
        <dbReference type="ARBA" id="ARBA00051518"/>
    </source>
</evidence>
<evidence type="ECO:0000256" key="31">
    <source>
        <dbReference type="ARBA" id="ARBA00066418"/>
    </source>
</evidence>
<evidence type="ECO:0000256" key="9">
    <source>
        <dbReference type="ARBA" id="ARBA00022824"/>
    </source>
</evidence>
<sequence>MIRSLKKPLLRALSKMVVEGQQRIIPKGRTFSVQYSLPKLPVPALDQTLKKYLDSCRPLLTDDEYNTTLQVVNRFRLKEGPDLHKLLEERAQKEVNWLSEWWKYWAYLDARVSVLINVSPGIFLPRQNYRGLKEQLEFAAKFISGVLDYKTMLDAQTIPVDTLGGKPLCMSQHYQLLNACRIPGLKTDSHICVDPNEPSQPKHITVIYNNHLFSVNVFGDQGKPLSIAQLSSQLHNCVNLSKDAVAPVGILTTMDRTTWGQVYTDMIKDKTNKESLENIQGSIFVVCLDGPLPSQIGNPVDVAASMILHGGGSKAYSGNRWYDKTMQFIFNPDGFVGLNYEHTTAEGPAVIGLSDHVLDYTERNQDTGATTSNAKAPQLLHFNISGKTQEAIDKGSQEADVAANDVMLRGLFFKDYGKNFIKQQKLSPDAYIQMAFQLAYYRIYKEPCATYETGSLRRFQLGRTDTIRSCSIASLAFTKVMDDPSVPGAKKVDLLRQAIQSHRKYTDDTINGQGIDRHLLGLRLTALEKGKETPGIFNDPAFRKSTHYQISTSQVASKYKAFLCFGPVVPDGYGLCYNPQDDELIISISSFNSNSQTNSDTFSTSLLKSLQDMQKLLANHTQAKL</sequence>
<evidence type="ECO:0000256" key="32">
    <source>
        <dbReference type="ARBA" id="ARBA00066910"/>
    </source>
</evidence>
<dbReference type="SUPFAM" id="SSF52777">
    <property type="entry name" value="CoA-dependent acyltransferases"/>
    <property type="match status" value="2"/>
</dbReference>
<keyword evidence="15" id="KW-0576">Peroxisome</keyword>
<evidence type="ECO:0000256" key="7">
    <source>
        <dbReference type="ARBA" id="ARBA00022679"/>
    </source>
</evidence>
<comment type="catalytic activity">
    <reaction evidence="26">
        <text>hexanoyl-CoA + (R)-carnitine = O-hexanoyl-(R)-carnitine + CoA</text>
        <dbReference type="Rhea" id="RHEA:44972"/>
        <dbReference type="ChEBI" id="CHEBI:16347"/>
        <dbReference type="ChEBI" id="CHEBI:57287"/>
        <dbReference type="ChEBI" id="CHEBI:62620"/>
        <dbReference type="ChEBI" id="CHEBI:84834"/>
    </reaction>
    <physiologicalReaction direction="left-to-right" evidence="26">
        <dbReference type="Rhea" id="RHEA:44973"/>
    </physiologicalReaction>
</comment>
<dbReference type="InterPro" id="IPR039551">
    <property type="entry name" value="Cho/carn_acyl_trans"/>
</dbReference>
<evidence type="ECO:0000256" key="20">
    <source>
        <dbReference type="ARBA" id="ARBA00050860"/>
    </source>
</evidence>
<comment type="catalytic activity">
    <reaction evidence="21">
        <text>4,8-dimethylnonanoyl-CoA + (R)-carnitine = O-4,8-dimethylnonanoyl-(R)-carnitine + CoA</text>
        <dbReference type="Rhea" id="RHEA:44860"/>
        <dbReference type="ChEBI" id="CHEBI:16347"/>
        <dbReference type="ChEBI" id="CHEBI:57287"/>
        <dbReference type="ChEBI" id="CHEBI:77061"/>
        <dbReference type="ChEBI" id="CHEBI:84654"/>
    </reaction>
    <physiologicalReaction direction="left-to-right" evidence="21">
        <dbReference type="Rhea" id="RHEA:44861"/>
    </physiologicalReaction>
</comment>
<keyword evidence="6" id="KW-0813">Transport</keyword>
<evidence type="ECO:0000256" key="34">
    <source>
        <dbReference type="ARBA" id="ARBA00079830"/>
    </source>
</evidence>
<comment type="catalytic activity">
    <reaction evidence="22">
        <text>octanoyl-CoA + (R)-carnitine = O-octanoyl-(R)-carnitine + CoA</text>
        <dbReference type="Rhea" id="RHEA:17177"/>
        <dbReference type="ChEBI" id="CHEBI:16347"/>
        <dbReference type="ChEBI" id="CHEBI:18102"/>
        <dbReference type="ChEBI" id="CHEBI:57287"/>
        <dbReference type="ChEBI" id="CHEBI:57386"/>
        <dbReference type="EC" id="2.3.1.137"/>
    </reaction>
    <physiologicalReaction direction="left-to-right" evidence="22">
        <dbReference type="Rhea" id="RHEA:17178"/>
    </physiologicalReaction>
</comment>
<dbReference type="InterPro" id="IPR000542">
    <property type="entry name" value="Carn_acyl_trans"/>
</dbReference>
<evidence type="ECO:0000259" key="37">
    <source>
        <dbReference type="Pfam" id="PF00755"/>
    </source>
</evidence>
<keyword evidence="14" id="KW-0472">Membrane</keyword>
<comment type="catalytic activity">
    <reaction evidence="24">
        <text>3-methylbutanoyl-CoA + (R)-carnitine = O-3-methylbutanoyl-(R)-carnitine + CoA</text>
        <dbReference type="Rhea" id="RHEA:44984"/>
        <dbReference type="ChEBI" id="CHEBI:16347"/>
        <dbReference type="ChEBI" id="CHEBI:57287"/>
        <dbReference type="ChEBI" id="CHEBI:57345"/>
        <dbReference type="ChEBI" id="CHEBI:70819"/>
    </reaction>
    <physiologicalReaction direction="left-to-right" evidence="24">
        <dbReference type="Rhea" id="RHEA:44985"/>
    </physiologicalReaction>
</comment>
<dbReference type="Gene3D" id="3.30.559.10">
    <property type="entry name" value="Chloramphenicol acetyltransferase-like domain"/>
    <property type="match status" value="1"/>
</dbReference>
<keyword evidence="10" id="KW-0276">Fatty acid metabolism</keyword>
<dbReference type="EC" id="2.3.1.7" evidence="32"/>
<dbReference type="GO" id="GO:0004092">
    <property type="term" value="F:carnitine O-acetyltransferase activity"/>
    <property type="evidence" value="ECO:0007669"/>
    <property type="project" value="UniProtKB-EC"/>
</dbReference>
<evidence type="ECO:0000256" key="28">
    <source>
        <dbReference type="ARBA" id="ARBA00052568"/>
    </source>
</evidence>
<proteinExistence type="inferred from homology"/>
<evidence type="ECO:0000256" key="18">
    <source>
        <dbReference type="ARBA" id="ARBA00050207"/>
    </source>
</evidence>
<dbReference type="Gene3D" id="3.30.559.70">
    <property type="entry name" value="Choline/Carnitine o-acyltransferase, domain 2"/>
    <property type="match status" value="1"/>
</dbReference>
<dbReference type="PROSITE" id="PS00439">
    <property type="entry name" value="ACYLTRANSF_C_1"/>
    <property type="match status" value="1"/>
</dbReference>
<keyword evidence="9" id="KW-0256">Endoplasmic reticulum</keyword>
<evidence type="ECO:0000256" key="27">
    <source>
        <dbReference type="ARBA" id="ARBA00052310"/>
    </source>
</evidence>
<evidence type="ECO:0000256" key="1">
    <source>
        <dbReference type="ARBA" id="ARBA00004240"/>
    </source>
</evidence>
<comment type="subcellular location">
    <subcellularLocation>
        <location evidence="1">Endoplasmic reticulum</location>
    </subcellularLocation>
    <subcellularLocation>
        <location evidence="3">Mitochondrion inner membrane</location>
        <topology evidence="3">Peripheral membrane protein</topology>
        <orientation evidence="3">Matrix side</orientation>
    </subcellularLocation>
    <subcellularLocation>
        <location evidence="2">Peroxisome</location>
    </subcellularLocation>
</comment>
<dbReference type="GO" id="GO:0006631">
    <property type="term" value="P:fatty acid metabolic process"/>
    <property type="evidence" value="ECO:0007669"/>
    <property type="project" value="UniProtKB-KW"/>
</dbReference>
<dbReference type="FunFam" id="3.30.559.10:FF:000001">
    <property type="entry name" value="Carnitine O-acetyltransferase"/>
    <property type="match status" value="1"/>
</dbReference>
<comment type="catalytic activity">
    <reaction evidence="17">
        <text>decanoyl-CoA + (R)-carnitine = O-decanoyl-(R)-carnitine + CoA</text>
        <dbReference type="Rhea" id="RHEA:44828"/>
        <dbReference type="ChEBI" id="CHEBI:16347"/>
        <dbReference type="ChEBI" id="CHEBI:28717"/>
        <dbReference type="ChEBI" id="CHEBI:57287"/>
        <dbReference type="ChEBI" id="CHEBI:61430"/>
    </reaction>
    <physiologicalReaction direction="left-to-right" evidence="17">
        <dbReference type="Rhea" id="RHEA:44829"/>
    </physiologicalReaction>
</comment>
<dbReference type="GO" id="GO:0019254">
    <property type="term" value="P:carnitine metabolic process, CoA-linked"/>
    <property type="evidence" value="ECO:0007669"/>
    <property type="project" value="TreeGrafter"/>
</dbReference>
<evidence type="ECO:0000256" key="12">
    <source>
        <dbReference type="ARBA" id="ARBA00023098"/>
    </source>
</evidence>
<keyword evidence="8" id="KW-0999">Mitochondrion inner membrane</keyword>
<evidence type="ECO:0000313" key="38">
    <source>
        <dbReference type="EMBL" id="CEK90276.1"/>
    </source>
</evidence>
<evidence type="ECO:0000256" key="15">
    <source>
        <dbReference type="ARBA" id="ARBA00023140"/>
    </source>
</evidence>
<dbReference type="PROSITE" id="PS00440">
    <property type="entry name" value="ACYLTRANSF_C_2"/>
    <property type="match status" value="1"/>
</dbReference>
<feature type="domain" description="Choline/carnitine acyltransferase" evidence="37">
    <location>
        <begin position="40"/>
        <end position="606"/>
    </location>
</feature>
<dbReference type="AlphaFoldDB" id="A0A0B7BD85"/>
<comment type="subunit">
    <text evidence="5">Monomer.</text>
</comment>
<comment type="catalytic activity">
    <reaction evidence="27">
        <text>(R)-carnitine + acetyl-CoA = O-acetyl-(R)-carnitine + CoA</text>
        <dbReference type="Rhea" id="RHEA:21136"/>
        <dbReference type="ChEBI" id="CHEBI:16347"/>
        <dbReference type="ChEBI" id="CHEBI:57287"/>
        <dbReference type="ChEBI" id="CHEBI:57288"/>
        <dbReference type="ChEBI" id="CHEBI:57589"/>
        <dbReference type="EC" id="2.3.1.7"/>
    </reaction>
    <physiologicalReaction direction="left-to-right" evidence="27">
        <dbReference type="Rhea" id="RHEA:21137"/>
    </physiologicalReaction>
</comment>
<protein>
    <recommendedName>
        <fullName evidence="33">Carnitine O-acetyltransferase</fullName>
        <ecNumber evidence="31">2.3.1.137</ecNumber>
        <ecNumber evidence="32">2.3.1.7</ecNumber>
    </recommendedName>
    <alternativeName>
        <fullName evidence="34">Carnitine acetyltransferase</fullName>
    </alternativeName>
</protein>
<dbReference type="FunFam" id="3.30.559.70:FF:000002">
    <property type="entry name" value="Carnitine O-acetyltransferase"/>
    <property type="match status" value="1"/>
</dbReference>
<dbReference type="PANTHER" id="PTHR22589:SF103">
    <property type="entry name" value="CARNITINE O-ACETYL-TRANSFERASE, ISOFORM A-RELATED"/>
    <property type="match status" value="1"/>
</dbReference>
<comment type="catalytic activity">
    <reaction evidence="19">
        <text>butanoyl-CoA + (R)-carnitine = O-butanoyl-(R)-carnitine + CoA</text>
        <dbReference type="Rhea" id="RHEA:44980"/>
        <dbReference type="ChEBI" id="CHEBI:16347"/>
        <dbReference type="ChEBI" id="CHEBI:21949"/>
        <dbReference type="ChEBI" id="CHEBI:57287"/>
        <dbReference type="ChEBI" id="CHEBI:57371"/>
    </reaction>
    <physiologicalReaction direction="left-to-right" evidence="19">
        <dbReference type="Rhea" id="RHEA:44981"/>
    </physiologicalReaction>
</comment>
<evidence type="ECO:0000256" key="13">
    <source>
        <dbReference type="ARBA" id="ARBA00023128"/>
    </source>
</evidence>
<feature type="active site" description="Proton acceptor" evidence="35">
    <location>
        <position position="342"/>
    </location>
</feature>
<dbReference type="PANTHER" id="PTHR22589">
    <property type="entry name" value="CARNITINE O-ACYLTRANSFERASE"/>
    <property type="match status" value="1"/>
</dbReference>
<dbReference type="GO" id="GO:0005783">
    <property type="term" value="C:endoplasmic reticulum"/>
    <property type="evidence" value="ECO:0007669"/>
    <property type="project" value="UniProtKB-SubCell"/>
</dbReference>
<evidence type="ECO:0000256" key="33">
    <source>
        <dbReference type="ARBA" id="ARBA00074976"/>
    </source>
</evidence>
<evidence type="ECO:0000256" key="11">
    <source>
        <dbReference type="ARBA" id="ARBA00022990"/>
    </source>
</evidence>
<evidence type="ECO:0000256" key="35">
    <source>
        <dbReference type="PIRSR" id="PIRSR600542-1"/>
    </source>
</evidence>
<evidence type="ECO:0000256" key="6">
    <source>
        <dbReference type="ARBA" id="ARBA00022448"/>
    </source>
</evidence>
<evidence type="ECO:0000256" key="3">
    <source>
        <dbReference type="ARBA" id="ARBA00004443"/>
    </source>
</evidence>
<comment type="catalytic activity">
    <reaction evidence="23">
        <text>2,6-dimethylheptanoyl-CoA + (R)-carnitine = O-2,6-dimethylheptanoyl-(R)-carnitine + CoA</text>
        <dbReference type="Rhea" id="RHEA:45004"/>
        <dbReference type="ChEBI" id="CHEBI:16347"/>
        <dbReference type="ChEBI" id="CHEBI:57287"/>
        <dbReference type="ChEBI" id="CHEBI:84843"/>
        <dbReference type="ChEBI" id="CHEBI:84847"/>
    </reaction>
    <physiologicalReaction direction="left-to-right" evidence="23">
        <dbReference type="Rhea" id="RHEA:45005"/>
    </physiologicalReaction>
</comment>